<dbReference type="Pfam" id="PF03816">
    <property type="entry name" value="LytR_cpsA_psr"/>
    <property type="match status" value="1"/>
</dbReference>
<evidence type="ECO:0000313" key="4">
    <source>
        <dbReference type="Proteomes" id="UP000070260"/>
    </source>
</evidence>
<protein>
    <submittedName>
        <fullName evidence="3">Cell envelope-associated transcriptional attenuator LytR-CpsA-Psr, subfamily F1</fullName>
    </submittedName>
</protein>
<evidence type="ECO:0000259" key="2">
    <source>
        <dbReference type="Pfam" id="PF03816"/>
    </source>
</evidence>
<keyword evidence="3" id="KW-0614">Plasmid</keyword>
<organism evidence="3 4">
    <name type="scientific">Clostridium perfringens</name>
    <dbReference type="NCBI Taxonomy" id="1502"/>
    <lineage>
        <taxon>Bacteria</taxon>
        <taxon>Bacillati</taxon>
        <taxon>Bacillota</taxon>
        <taxon>Clostridia</taxon>
        <taxon>Eubacteriales</taxon>
        <taxon>Clostridiaceae</taxon>
        <taxon>Clostridium</taxon>
    </lineage>
</organism>
<dbReference type="InterPro" id="IPR004474">
    <property type="entry name" value="LytR_CpsA_psr"/>
</dbReference>
<proteinExistence type="inferred from homology"/>
<dbReference type="PANTHER" id="PTHR33392">
    <property type="entry name" value="POLYISOPRENYL-TEICHOIC ACID--PEPTIDOGLYCAN TEICHOIC ACID TRANSFERASE TAGU"/>
    <property type="match status" value="1"/>
</dbReference>
<gene>
    <name evidence="3" type="ORF">JFP838_pA0459</name>
</gene>
<reference evidence="3 4" key="1">
    <citation type="journal article" date="2016" name="PLoS ONE">
        <title>Plasmid Characterization and Chromosome Analysis of Two netF+ Clostridium perfringens Isolates Associated with Foal and Canine Necrotizing Enteritis.</title>
        <authorList>
            <person name="Mehdizadeh Gohari I."/>
            <person name="Kropinski A.M."/>
            <person name="Weese S.J."/>
            <person name="Parreira V.R."/>
            <person name="Whitehead A.E."/>
            <person name="Boerlin P."/>
            <person name="Prescott J.F."/>
        </authorList>
    </citation>
    <scope>NUCLEOTIDE SEQUENCE [LARGE SCALE GENOMIC DNA]</scope>
    <source>
        <strain evidence="3 4">JP838</strain>
        <plasmid evidence="4">Plasmid pJFP838A</plasmid>
    </source>
</reference>
<dbReference type="NCBIfam" id="TIGR00350">
    <property type="entry name" value="lytR_cpsA_psr"/>
    <property type="match status" value="1"/>
</dbReference>
<dbReference type="AlphaFoldDB" id="A0A140GS66"/>
<dbReference type="RefSeq" id="WP_061429950.1">
    <property type="nucleotide sequence ID" value="NZ_JBNOOP010000002.1"/>
</dbReference>
<evidence type="ECO:0000313" key="3">
    <source>
        <dbReference type="EMBL" id="AMN31375.1"/>
    </source>
</evidence>
<evidence type="ECO:0000256" key="1">
    <source>
        <dbReference type="ARBA" id="ARBA00006068"/>
    </source>
</evidence>
<sequence>MKLRVIKILIFLLLLIFCTTIGCFIYLTQKKEDRSLLCSSNINYSNKSSDKSSEEEHFNYKEVKGITNILLCGADFRYWDKSNGRTDSIMILTIDSNLKKVKITSIMRDTYIPIRNHGSQKINSAFAYGGIGLLKDTIEKNLNLKIDYYAVINFQSFVDIVDYLQGVDVDVKKNEIKELNKYINDNAIERKNVKFVENPGVQLLNGTQALSYVRIRYNVGGDYSRTERQRIVLNKLIEKMKGISVVKYPKIARELWDNIDTDISFMKALNLAYTIYNMDNKNLDTLQIPINSISKGQIYGKKGWVILTDLKQNGEALDSFIYKDKKYSDKDLDINRANRVLNEYFNK</sequence>
<dbReference type="PROSITE" id="PS51257">
    <property type="entry name" value="PROKAR_LIPOPROTEIN"/>
    <property type="match status" value="1"/>
</dbReference>
<name>A0A140GS66_CLOPF</name>
<dbReference type="EMBL" id="CP013615">
    <property type="protein sequence ID" value="AMN31375.1"/>
    <property type="molecule type" value="Genomic_DNA"/>
</dbReference>
<accession>A0A140GS66</accession>
<dbReference type="PANTHER" id="PTHR33392:SF6">
    <property type="entry name" value="POLYISOPRENYL-TEICHOIC ACID--PEPTIDOGLYCAN TEICHOIC ACID TRANSFERASE TAGU"/>
    <property type="match status" value="1"/>
</dbReference>
<dbReference type="Proteomes" id="UP000070260">
    <property type="component" value="Plasmid pJFP838A"/>
</dbReference>
<feature type="domain" description="Cell envelope-related transcriptional attenuator" evidence="2">
    <location>
        <begin position="85"/>
        <end position="241"/>
    </location>
</feature>
<geneLocation type="plasmid" evidence="3 4">
    <name>pJFP838A</name>
</geneLocation>
<comment type="similarity">
    <text evidence="1">Belongs to the LytR/CpsA/Psr (LCP) family.</text>
</comment>
<dbReference type="OrthoDB" id="9782542at2"/>
<dbReference type="PATRIC" id="fig|1502.177.peg.3670"/>
<dbReference type="InterPro" id="IPR050922">
    <property type="entry name" value="LytR/CpsA/Psr_CW_biosynth"/>
</dbReference>
<dbReference type="Gene3D" id="3.40.630.190">
    <property type="entry name" value="LCP protein"/>
    <property type="match status" value="1"/>
</dbReference>